<keyword evidence="3 6" id="KW-1133">Transmembrane helix</keyword>
<feature type="transmembrane region" description="Helical" evidence="6">
    <location>
        <begin position="96"/>
        <end position="121"/>
    </location>
</feature>
<name>A0A939C1A4_9ACTN</name>
<dbReference type="GO" id="GO:0005886">
    <property type="term" value="C:plasma membrane"/>
    <property type="evidence" value="ECO:0007669"/>
    <property type="project" value="UniProtKB-SubCell"/>
</dbReference>
<feature type="transmembrane region" description="Helical" evidence="6">
    <location>
        <begin position="433"/>
        <end position="453"/>
    </location>
</feature>
<feature type="transmembrane region" description="Helical" evidence="6">
    <location>
        <begin position="254"/>
        <end position="271"/>
    </location>
</feature>
<evidence type="ECO:0000256" key="4">
    <source>
        <dbReference type="ARBA" id="ARBA00023136"/>
    </source>
</evidence>
<feature type="transmembrane region" description="Helical" evidence="6">
    <location>
        <begin position="324"/>
        <end position="342"/>
    </location>
</feature>
<comment type="subcellular location">
    <subcellularLocation>
        <location evidence="1">Cell membrane</location>
        <topology evidence="1">Multi-pass membrane protein</topology>
    </subcellularLocation>
</comment>
<dbReference type="PROSITE" id="PS50850">
    <property type="entry name" value="MFS"/>
    <property type="match status" value="1"/>
</dbReference>
<dbReference type="Pfam" id="PF07690">
    <property type="entry name" value="MFS_1"/>
    <property type="match status" value="1"/>
</dbReference>
<evidence type="ECO:0000256" key="6">
    <source>
        <dbReference type="SAM" id="Phobius"/>
    </source>
</evidence>
<feature type="transmembrane region" description="Helical" evidence="6">
    <location>
        <begin position="185"/>
        <end position="208"/>
    </location>
</feature>
<keyword evidence="4 6" id="KW-0472">Membrane</keyword>
<dbReference type="AlphaFoldDB" id="A0A939C1A4"/>
<feature type="transmembrane region" description="Helical" evidence="6">
    <location>
        <begin position="127"/>
        <end position="146"/>
    </location>
</feature>
<dbReference type="PANTHER" id="PTHR42718">
    <property type="entry name" value="MAJOR FACILITATOR SUPERFAMILY MULTIDRUG TRANSPORTER MFSC"/>
    <property type="match status" value="1"/>
</dbReference>
<dbReference type="Proteomes" id="UP000663792">
    <property type="component" value="Unassembled WGS sequence"/>
</dbReference>
<feature type="transmembrane region" description="Helical" evidence="6">
    <location>
        <begin position="292"/>
        <end position="318"/>
    </location>
</feature>
<accession>A0A939C1A4</accession>
<dbReference type="InterPro" id="IPR011701">
    <property type="entry name" value="MFS"/>
</dbReference>
<feature type="transmembrane region" description="Helical" evidence="6">
    <location>
        <begin position="384"/>
        <end position="404"/>
    </location>
</feature>
<dbReference type="CDD" id="cd17321">
    <property type="entry name" value="MFS_MMR_MDR_like"/>
    <property type="match status" value="1"/>
</dbReference>
<gene>
    <name evidence="8" type="ORF">JL106_20140</name>
</gene>
<feature type="transmembrane region" description="Helical" evidence="6">
    <location>
        <begin position="354"/>
        <end position="378"/>
    </location>
</feature>
<evidence type="ECO:0000256" key="2">
    <source>
        <dbReference type="ARBA" id="ARBA00022692"/>
    </source>
</evidence>
<reference evidence="8" key="1">
    <citation type="submission" date="2021-01" db="EMBL/GenBank/DDBJ databases">
        <title>YIM 132084 draft genome.</title>
        <authorList>
            <person name="An D."/>
        </authorList>
    </citation>
    <scope>NUCLEOTIDE SEQUENCE</scope>
    <source>
        <strain evidence="8">YIM 132084</strain>
    </source>
</reference>
<dbReference type="SUPFAM" id="SSF103473">
    <property type="entry name" value="MFS general substrate transporter"/>
    <property type="match status" value="1"/>
</dbReference>
<feature type="region of interest" description="Disordered" evidence="5">
    <location>
        <begin position="1"/>
        <end position="21"/>
    </location>
</feature>
<sequence>MTLKESGSSGAAADVPMGDGPVTDRARQRSLLLVSLLAGLLLFAISDANVALPAIAASLAIGPTTLQLISAGYVVAFGLVIVPFGRLGDRGHRRALISGGLLLLIAANVLCACAVDAWMLILGRVSAGVSAGMLMPQAIGVIQQLFQGPERGRAFGTYGVTMAVALALAPTVAGLLVTLGGPIEGWRWVFLLYVPTGLVLLVAGRAWLPRTQPVGEQRPGLDAVGTVLLGAAIVLILFPLLYTTGRPGDDPRRWWTLLPAAVVVVGFWCWEQRYARTGRQPLLDRALLRTPSYAYGVLVGTLCVAWLPGIQLALIVYLQVGLDLSPLLAALVSVPSSLGSAVSARWAARRILTLGRVITVGGFTISGVAVVLTVLAAVTLPIGVAPWVIAAIQLVNGIGSGMTLSPNHVLMLSEVPADKGSFASSIGHLSQRIGNAVGVAATSAVFYAIIYRANGDLTGASPATYHRALIAASGVAVTLVGIGIVAAVLDWRRVAAPGGKEAESAINQADLGRPRHDLT</sequence>
<evidence type="ECO:0000256" key="1">
    <source>
        <dbReference type="ARBA" id="ARBA00004651"/>
    </source>
</evidence>
<evidence type="ECO:0000313" key="8">
    <source>
        <dbReference type="EMBL" id="MBM9469601.1"/>
    </source>
</evidence>
<protein>
    <submittedName>
        <fullName evidence="8">MFS transporter</fullName>
    </submittedName>
</protein>
<feature type="transmembrane region" description="Helical" evidence="6">
    <location>
        <begin position="31"/>
        <end position="52"/>
    </location>
</feature>
<dbReference type="InterPro" id="IPR036259">
    <property type="entry name" value="MFS_trans_sf"/>
</dbReference>
<keyword evidence="9" id="KW-1185">Reference proteome</keyword>
<evidence type="ECO:0000313" key="9">
    <source>
        <dbReference type="Proteomes" id="UP000663792"/>
    </source>
</evidence>
<evidence type="ECO:0000256" key="3">
    <source>
        <dbReference type="ARBA" id="ARBA00022989"/>
    </source>
</evidence>
<dbReference type="PANTHER" id="PTHR42718:SF39">
    <property type="entry name" value="ACTINORHODIN TRANSPORTER-RELATED"/>
    <property type="match status" value="1"/>
</dbReference>
<dbReference type="EMBL" id="JAERWK010000030">
    <property type="protein sequence ID" value="MBM9469601.1"/>
    <property type="molecule type" value="Genomic_DNA"/>
</dbReference>
<comment type="caution">
    <text evidence="8">The sequence shown here is derived from an EMBL/GenBank/DDBJ whole genome shotgun (WGS) entry which is preliminary data.</text>
</comment>
<evidence type="ECO:0000259" key="7">
    <source>
        <dbReference type="PROSITE" id="PS50850"/>
    </source>
</evidence>
<dbReference type="Gene3D" id="1.20.1720.10">
    <property type="entry name" value="Multidrug resistance protein D"/>
    <property type="match status" value="2"/>
</dbReference>
<feature type="transmembrane region" description="Helical" evidence="6">
    <location>
        <begin position="465"/>
        <end position="489"/>
    </location>
</feature>
<keyword evidence="2 6" id="KW-0812">Transmembrane</keyword>
<feature type="transmembrane region" description="Helical" evidence="6">
    <location>
        <begin position="158"/>
        <end position="179"/>
    </location>
</feature>
<feature type="transmembrane region" description="Helical" evidence="6">
    <location>
        <begin position="64"/>
        <end position="84"/>
    </location>
</feature>
<feature type="domain" description="Major facilitator superfamily (MFS) profile" evidence="7">
    <location>
        <begin position="27"/>
        <end position="493"/>
    </location>
</feature>
<dbReference type="GO" id="GO:0022857">
    <property type="term" value="F:transmembrane transporter activity"/>
    <property type="evidence" value="ECO:0007669"/>
    <property type="project" value="InterPro"/>
</dbReference>
<organism evidence="8 9">
    <name type="scientific">Nakamurella leprariae</name>
    <dbReference type="NCBI Taxonomy" id="2803911"/>
    <lineage>
        <taxon>Bacteria</taxon>
        <taxon>Bacillati</taxon>
        <taxon>Actinomycetota</taxon>
        <taxon>Actinomycetes</taxon>
        <taxon>Nakamurellales</taxon>
        <taxon>Nakamurellaceae</taxon>
        <taxon>Nakamurella</taxon>
    </lineage>
</organism>
<dbReference type="InterPro" id="IPR020846">
    <property type="entry name" value="MFS_dom"/>
</dbReference>
<dbReference type="RefSeq" id="WP_205262565.1">
    <property type="nucleotide sequence ID" value="NZ_JAERWK010000030.1"/>
</dbReference>
<proteinExistence type="predicted"/>
<feature type="transmembrane region" description="Helical" evidence="6">
    <location>
        <begin position="220"/>
        <end position="242"/>
    </location>
</feature>
<evidence type="ECO:0000256" key="5">
    <source>
        <dbReference type="SAM" id="MobiDB-lite"/>
    </source>
</evidence>